<dbReference type="GO" id="GO:0030688">
    <property type="term" value="C:preribosome, small subunit precursor"/>
    <property type="evidence" value="ECO:0007669"/>
    <property type="project" value="InterPro"/>
</dbReference>
<evidence type="ECO:0000313" key="6">
    <source>
        <dbReference type="Proteomes" id="UP001485043"/>
    </source>
</evidence>
<gene>
    <name evidence="5" type="ORF">WJX84_000968</name>
</gene>
<evidence type="ECO:0000256" key="2">
    <source>
        <dbReference type="ARBA" id="ARBA00011022"/>
    </source>
</evidence>
<evidence type="ECO:0000256" key="1">
    <source>
        <dbReference type="ARBA" id="ARBA00004604"/>
    </source>
</evidence>
<comment type="subcellular location">
    <subcellularLocation>
        <location evidence="1">Nucleus</location>
        <location evidence="1">Nucleolus</location>
    </subcellularLocation>
</comment>
<feature type="region of interest" description="Disordered" evidence="4">
    <location>
        <begin position="62"/>
        <end position="82"/>
    </location>
</feature>
<dbReference type="Pfam" id="PF15341">
    <property type="entry name" value="SLX9"/>
    <property type="match status" value="1"/>
</dbReference>
<dbReference type="Proteomes" id="UP001485043">
    <property type="component" value="Unassembled WGS sequence"/>
</dbReference>
<feature type="region of interest" description="Disordered" evidence="4">
    <location>
        <begin position="159"/>
        <end position="189"/>
    </location>
</feature>
<feature type="compositionally biased region" description="Basic residues" evidence="4">
    <location>
        <begin position="112"/>
        <end position="127"/>
    </location>
</feature>
<dbReference type="GO" id="GO:0030686">
    <property type="term" value="C:90S preribosome"/>
    <property type="evidence" value="ECO:0007669"/>
    <property type="project" value="InterPro"/>
</dbReference>
<accession>A0AAW1TA21</accession>
<feature type="compositionally biased region" description="Basic residues" evidence="4">
    <location>
        <begin position="1"/>
        <end position="14"/>
    </location>
</feature>
<dbReference type="InterPro" id="IPR028160">
    <property type="entry name" value="Slx9-like"/>
</dbReference>
<proteinExistence type="inferred from homology"/>
<dbReference type="AlphaFoldDB" id="A0AAW1TA21"/>
<dbReference type="PANTHER" id="PTHR31109">
    <property type="entry name" value="PROTEIN FAM207A"/>
    <property type="match status" value="1"/>
</dbReference>
<protein>
    <recommendedName>
        <fullName evidence="7">Ribosome biogenesis protein SLX9</fullName>
    </recommendedName>
</protein>
<name>A0AAW1TA21_9CHLO</name>
<feature type="region of interest" description="Disordered" evidence="4">
    <location>
        <begin position="107"/>
        <end position="130"/>
    </location>
</feature>
<dbReference type="EMBL" id="JALJOV010000166">
    <property type="protein sequence ID" value="KAK9866374.1"/>
    <property type="molecule type" value="Genomic_DNA"/>
</dbReference>
<keyword evidence="3" id="KW-0539">Nucleus</keyword>
<sequence length="189" mass="20366">MVKTKHGGARRLRKRAEQQAKVTAQSKPEPDQETEGPAPPSHLQRKVTKHMKFYDKVAASKASALAARPSIHKRSKRRREAVPASLTDYSALLGSLEGAAQQAQAVSQGRAAKQKRGLGRGGGKARTKITVDETVRLQRVLQHPSFQADPLAAVRAHLDSTLPAAASPPKPPRQKAKKKSPAAAAMQED</sequence>
<reference evidence="5 6" key="1">
    <citation type="journal article" date="2024" name="Nat. Commun.">
        <title>Phylogenomics reveals the evolutionary origins of lichenization in chlorophyte algae.</title>
        <authorList>
            <person name="Puginier C."/>
            <person name="Libourel C."/>
            <person name="Otte J."/>
            <person name="Skaloud P."/>
            <person name="Haon M."/>
            <person name="Grisel S."/>
            <person name="Petersen M."/>
            <person name="Berrin J.G."/>
            <person name="Delaux P.M."/>
            <person name="Dal Grande F."/>
            <person name="Keller J."/>
        </authorList>
    </citation>
    <scope>NUCLEOTIDE SEQUENCE [LARGE SCALE GENOMIC DNA]</scope>
    <source>
        <strain evidence="5 6">SAG 2523</strain>
    </source>
</reference>
<feature type="compositionally biased region" description="Basic residues" evidence="4">
    <location>
        <begin position="70"/>
        <end position="79"/>
    </location>
</feature>
<keyword evidence="6" id="KW-1185">Reference proteome</keyword>
<organism evidence="5 6">
    <name type="scientific">Apatococcus fuscideae</name>
    <dbReference type="NCBI Taxonomy" id="2026836"/>
    <lineage>
        <taxon>Eukaryota</taxon>
        <taxon>Viridiplantae</taxon>
        <taxon>Chlorophyta</taxon>
        <taxon>core chlorophytes</taxon>
        <taxon>Trebouxiophyceae</taxon>
        <taxon>Chlorellales</taxon>
        <taxon>Chlorellaceae</taxon>
        <taxon>Apatococcus</taxon>
    </lineage>
</organism>
<dbReference type="PANTHER" id="PTHR31109:SF2">
    <property type="entry name" value="RIBOSOME BIOGENESIS PROTEIN SLX9 HOMOLOG"/>
    <property type="match status" value="1"/>
</dbReference>
<comment type="caution">
    <text evidence="5">The sequence shown here is derived from an EMBL/GenBank/DDBJ whole genome shotgun (WGS) entry which is preliminary data.</text>
</comment>
<evidence type="ECO:0000256" key="3">
    <source>
        <dbReference type="ARBA" id="ARBA00023242"/>
    </source>
</evidence>
<dbReference type="GO" id="GO:0005730">
    <property type="term" value="C:nucleolus"/>
    <property type="evidence" value="ECO:0007669"/>
    <property type="project" value="UniProtKB-SubCell"/>
</dbReference>
<comment type="similarity">
    <text evidence="2">Belongs to the SLX9 family.</text>
</comment>
<evidence type="ECO:0000313" key="5">
    <source>
        <dbReference type="EMBL" id="KAK9866374.1"/>
    </source>
</evidence>
<evidence type="ECO:0008006" key="7">
    <source>
        <dbReference type="Google" id="ProtNLM"/>
    </source>
</evidence>
<evidence type="ECO:0000256" key="4">
    <source>
        <dbReference type="SAM" id="MobiDB-lite"/>
    </source>
</evidence>
<dbReference type="GO" id="GO:0000462">
    <property type="term" value="P:maturation of SSU-rRNA from tricistronic rRNA transcript (SSU-rRNA, 5.8S rRNA, LSU-rRNA)"/>
    <property type="evidence" value="ECO:0007669"/>
    <property type="project" value="InterPro"/>
</dbReference>
<feature type="region of interest" description="Disordered" evidence="4">
    <location>
        <begin position="1"/>
        <end position="47"/>
    </location>
</feature>